<sequence length="210" mass="23591">MQGKGRAGNFRKTHLRDVPSGHAQGVQCFGCIEIQHIPKIVILKVFGRIKAAAYHQHISDAGLQCPPVHHFHIVFVQFLQKTAFGQMGQLRKIIVDIILYRIFCRREKCRTQIVLLLQFSEAVFQCLDNVRRIFRAYRPQGNRPGEPAFMGIGNIKIVFQSLFATMLTVKYGNSVCAPVHPASEPLVPSLDLQDGGSVRALGIDKQLFVK</sequence>
<name>A0A096B8I0_FLAPL</name>
<dbReference type="AlphaFoldDB" id="A0A096B8I0"/>
<dbReference type="eggNOG" id="ENOG50326T0">
    <property type="taxonomic scope" value="Bacteria"/>
</dbReference>
<protein>
    <submittedName>
        <fullName evidence="1">Uncharacterized protein</fullName>
    </submittedName>
</protein>
<dbReference type="EMBL" id="ADLO01000059">
    <property type="protein sequence ID" value="KGF55330.1"/>
    <property type="molecule type" value="Genomic_DNA"/>
</dbReference>
<proteinExistence type="predicted"/>
<organism evidence="1 2">
    <name type="scientific">Flavonifractor plautii 1_3_50AFAA</name>
    <dbReference type="NCBI Taxonomy" id="742738"/>
    <lineage>
        <taxon>Bacteria</taxon>
        <taxon>Bacillati</taxon>
        <taxon>Bacillota</taxon>
        <taxon>Clostridia</taxon>
        <taxon>Eubacteriales</taxon>
        <taxon>Oscillospiraceae</taxon>
        <taxon>Flavonifractor</taxon>
    </lineage>
</organism>
<keyword evidence="2" id="KW-1185">Reference proteome</keyword>
<dbReference type="Proteomes" id="UP000029585">
    <property type="component" value="Unassembled WGS sequence"/>
</dbReference>
<reference evidence="1 2" key="1">
    <citation type="submission" date="2011-08" db="EMBL/GenBank/DDBJ databases">
        <title>The Genome Sequence of Clostridium orbiscindens 1_3_50AFAA.</title>
        <authorList>
            <consortium name="The Broad Institute Genome Sequencing Platform"/>
            <person name="Earl A."/>
            <person name="Ward D."/>
            <person name="Feldgarden M."/>
            <person name="Gevers D."/>
            <person name="Daigneault M."/>
            <person name="Strauss J."/>
            <person name="Allen-Vercoe E."/>
            <person name="Young S.K."/>
            <person name="Zeng Q."/>
            <person name="Gargeya S."/>
            <person name="Fitzgerald M."/>
            <person name="Haas B."/>
            <person name="Abouelleil A."/>
            <person name="Alvarado L."/>
            <person name="Arachchi H.M."/>
            <person name="Berlin A."/>
            <person name="Brown A."/>
            <person name="Chapman S.B."/>
            <person name="Chen Z."/>
            <person name="Dunbar C."/>
            <person name="Freedman E."/>
            <person name="Gearin G."/>
            <person name="Gellesch M."/>
            <person name="Goldberg J."/>
            <person name="Griggs A."/>
            <person name="Gujja S."/>
            <person name="Heiman D."/>
            <person name="Howarth C."/>
            <person name="Larson L."/>
            <person name="Lui A."/>
            <person name="MacDonald P.J.P."/>
            <person name="Montmayeur A."/>
            <person name="Murphy C."/>
            <person name="Neiman D."/>
            <person name="Pearson M."/>
            <person name="Priest M."/>
            <person name="Roberts A."/>
            <person name="Saif S."/>
            <person name="Shea T."/>
            <person name="Shenoy N."/>
            <person name="Sisk P."/>
            <person name="Stolte C."/>
            <person name="Sykes S."/>
            <person name="Wortman J."/>
            <person name="Nusbaum C."/>
            <person name="Birren B."/>
        </authorList>
    </citation>
    <scope>NUCLEOTIDE SEQUENCE [LARGE SCALE GENOMIC DNA]</scope>
    <source>
        <strain evidence="1 2">1_3_50AFAA</strain>
    </source>
</reference>
<gene>
    <name evidence="1" type="ORF">HMPREF9460_02065</name>
</gene>
<evidence type="ECO:0000313" key="2">
    <source>
        <dbReference type="Proteomes" id="UP000029585"/>
    </source>
</evidence>
<comment type="caution">
    <text evidence="1">The sequence shown here is derived from an EMBL/GenBank/DDBJ whole genome shotgun (WGS) entry which is preliminary data.</text>
</comment>
<evidence type="ECO:0000313" key="1">
    <source>
        <dbReference type="EMBL" id="KGF55330.1"/>
    </source>
</evidence>
<accession>A0A096B8I0</accession>
<dbReference type="HOGENOM" id="CLU_1118647_0_0_9"/>